<sequence length="302" mass="33873">MSRLLINENPLQVLPTLACAIGLNEAVVLQQVHYWMNSSQHFYDGRRWVYNSVASWQKQFPFWSEATIKRALVSLERQGMVSCANYNRDPRDRSKWYSINYPALEALEQQSKPVNDAFGQFDQMEKCNMTKCNSADCDNAPGQDDLMQQSNMTKPLPENTTETTQEITTEIKNTNVASANAPAPTRSVKQDYSTEFETAWQAYPKRAGGNPKSAAFKAWKARLKDGVTPEAMLAGVKRYAAYCRATGNTGTQFVKQAATFFGPDRHFEESWQTPSAPGGGRRNALPVSGFSEQDYGESGCQW</sequence>
<accession>A0A078LFK3</accession>
<feature type="region of interest" description="Disordered" evidence="1">
    <location>
        <begin position="269"/>
        <end position="302"/>
    </location>
</feature>
<name>A0A078LFK3_CITKO</name>
<evidence type="ECO:0000256" key="1">
    <source>
        <dbReference type="SAM" id="MobiDB-lite"/>
    </source>
</evidence>
<organism evidence="2">
    <name type="scientific">Citrobacter koseri</name>
    <name type="common">Citrobacter diversus</name>
    <dbReference type="NCBI Taxonomy" id="545"/>
    <lineage>
        <taxon>Bacteria</taxon>
        <taxon>Pseudomonadati</taxon>
        <taxon>Pseudomonadota</taxon>
        <taxon>Gammaproteobacteria</taxon>
        <taxon>Enterobacterales</taxon>
        <taxon>Enterobacteriaceae</taxon>
        <taxon>Citrobacter</taxon>
    </lineage>
</organism>
<dbReference type="AlphaFoldDB" id="A0A078LFK3"/>
<dbReference type="EMBL" id="LK931336">
    <property type="protein sequence ID" value="CDZ82728.1"/>
    <property type="molecule type" value="Genomic_DNA"/>
</dbReference>
<protein>
    <recommendedName>
        <fullName evidence="3">Replication protein</fullName>
    </recommendedName>
</protein>
<evidence type="ECO:0008006" key="3">
    <source>
        <dbReference type="Google" id="ProtNLM"/>
    </source>
</evidence>
<dbReference type="RefSeq" id="WP_320337782.1">
    <property type="nucleotide sequence ID" value="NZ_JADVDP010000001.1"/>
</dbReference>
<proteinExistence type="predicted"/>
<gene>
    <name evidence="2" type="ORF">BN1086_00814</name>
</gene>
<dbReference type="PATRIC" id="fig|545.12.peg.814"/>
<reference evidence="2" key="1">
    <citation type="submission" date="2014-06" db="EMBL/GenBank/DDBJ databases">
        <authorList>
            <person name="Urmite Genomes Urmite Genomes"/>
        </authorList>
    </citation>
    <scope>NUCLEOTIDE SEQUENCE</scope>
</reference>
<evidence type="ECO:0000313" key="2">
    <source>
        <dbReference type="EMBL" id="CDZ82728.1"/>
    </source>
</evidence>